<reference evidence="2" key="1">
    <citation type="journal article" date="2019" name="Int. J. Syst. Evol. Microbiol.">
        <title>The Global Catalogue of Microorganisms (GCM) 10K type strain sequencing project: providing services to taxonomists for standard genome sequencing and annotation.</title>
        <authorList>
            <consortium name="The Broad Institute Genomics Platform"/>
            <consortium name="The Broad Institute Genome Sequencing Center for Infectious Disease"/>
            <person name="Wu L."/>
            <person name="Ma J."/>
        </authorList>
    </citation>
    <scope>NUCLEOTIDE SEQUENCE [LARGE SCALE GENOMIC DNA]</scope>
    <source>
        <strain evidence="2">CGMCC 1.15461</strain>
    </source>
</reference>
<evidence type="ECO:0000313" key="1">
    <source>
        <dbReference type="EMBL" id="GGB86248.1"/>
    </source>
</evidence>
<proteinExistence type="predicted"/>
<evidence type="ECO:0000313" key="2">
    <source>
        <dbReference type="Proteomes" id="UP000615760"/>
    </source>
</evidence>
<dbReference type="EMBL" id="BMJE01000009">
    <property type="protein sequence ID" value="GGB86248.1"/>
    <property type="molecule type" value="Genomic_DNA"/>
</dbReference>
<keyword evidence="2" id="KW-1185">Reference proteome</keyword>
<dbReference type="RefSeq" id="WP_188621937.1">
    <property type="nucleotide sequence ID" value="NZ_BMJE01000009.1"/>
</dbReference>
<dbReference type="Proteomes" id="UP000615760">
    <property type="component" value="Unassembled WGS sequence"/>
</dbReference>
<comment type="caution">
    <text evidence="1">The sequence shown here is derived from an EMBL/GenBank/DDBJ whole genome shotgun (WGS) entry which is preliminary data.</text>
</comment>
<name>A0ABQ1K7R5_9FLAO</name>
<organism evidence="1 2">
    <name type="scientific">Flavobacterium suaedae</name>
    <dbReference type="NCBI Taxonomy" id="1767027"/>
    <lineage>
        <taxon>Bacteria</taxon>
        <taxon>Pseudomonadati</taxon>
        <taxon>Bacteroidota</taxon>
        <taxon>Flavobacteriia</taxon>
        <taxon>Flavobacteriales</taxon>
        <taxon>Flavobacteriaceae</taxon>
        <taxon>Flavobacterium</taxon>
    </lineage>
</organism>
<accession>A0ABQ1K7R5</accession>
<evidence type="ECO:0008006" key="3">
    <source>
        <dbReference type="Google" id="ProtNLM"/>
    </source>
</evidence>
<sequence length="208" mass="24197">MKNYLALIILIIIPSSYCIAQNSKNILLERDHEQIIERLELMNYLNDITMKLKATLKKDNSSFNFPHYYRDSIVGNNPISVLDISSYLDYKENEIPVSIKGFINRVYEKNAFTLFNIIRGYGYPSTSRLNKFEKIDPYRATFIITMASDKWKQILYPIIEEQNRVGNITELEYTFCKVAFKNGILNEKESIATDKVLNAHGYRGVKVD</sequence>
<gene>
    <name evidence="1" type="ORF">GCM10007424_27890</name>
</gene>
<protein>
    <recommendedName>
        <fullName evidence="3">DUF4919 domain-containing protein</fullName>
    </recommendedName>
</protein>